<feature type="domain" description="MPN" evidence="6">
    <location>
        <begin position="238"/>
        <end position="378"/>
    </location>
</feature>
<sequence>MLIRLRSKDGNFRYELNPDDDISKLQDKILETAENPDISSITISNQPRGNEVSISSLKGQTLRKLGLNHGDLIFVGYKSKAESTDMVTAEPSTSAVTSNGVSTKDVAKRPWETVQEDPVDVYWRSQSGKIPRQRDARFCKHALNGMCDYCMPLEPYDAAYHKEHNIKHLSYHAYLQKITPKPTGSAASQLPPLNPLNYKVKVPCPTGSHPSWPAGICTGCQPSAITLQSQPFRMVDHLEIASTDIIDRFLQAWRKTGLQRFGWMIGRYEPYDKVPMGVKAVVEAIYEPPQQGELDGLTLGWPWEEEGRIRHLSKQASSPLTVVGYIFTDLDPLPEDRTKSAYKRHAQSFYISSLEAIFAATLQKMNPTPSKSSPTGQFASRLVTAVLTGTEDGQVDVSAYQVSEQAVAMVDADMIEASVDPGIVRVKEEDRTDGSARYVPDVFFSYKNEYGLEVKKSAKPCFPVEYLLVNVTHGFPQNPSPVFHSTQFAIENRPGLEDQNLENLMATLRRLEAPSLLPGSESYKKLELAKWLSDWHLVAFLETTQLFSPEDIQVMMRTITDPHLLEDAKNIDPVLSTEGWQTLMTFTRESAPARPTTSAPTLSGGDAMHDDDIPQEVFDQIAAEEAASRGDSGASSSAGIRICPHCTFENTHAGSDCEVCGL</sequence>
<dbReference type="GO" id="GO:0031965">
    <property type="term" value="C:nuclear membrane"/>
    <property type="evidence" value="ECO:0007669"/>
    <property type="project" value="UniProtKB-SubCell"/>
</dbReference>
<dbReference type="InterPro" id="IPR037518">
    <property type="entry name" value="MPN"/>
</dbReference>
<dbReference type="GO" id="GO:0048471">
    <property type="term" value="C:perinuclear region of cytoplasm"/>
    <property type="evidence" value="ECO:0007669"/>
    <property type="project" value="UniProtKB-SubCell"/>
</dbReference>
<name>A0A409VIS0_9AGAR</name>
<evidence type="ECO:0000256" key="5">
    <source>
        <dbReference type="ARBA" id="ARBA00024703"/>
    </source>
</evidence>
<dbReference type="CDD" id="cd17055">
    <property type="entry name" value="Ubl_AtNPL4_like"/>
    <property type="match status" value="1"/>
</dbReference>
<dbReference type="GO" id="GO:0031625">
    <property type="term" value="F:ubiquitin protein ligase binding"/>
    <property type="evidence" value="ECO:0007669"/>
    <property type="project" value="TreeGrafter"/>
</dbReference>
<dbReference type="AlphaFoldDB" id="A0A409VIS0"/>
<evidence type="ECO:0000313" key="7">
    <source>
        <dbReference type="EMBL" id="PPQ66117.1"/>
    </source>
</evidence>
<evidence type="ECO:0000256" key="2">
    <source>
        <dbReference type="ARBA" id="ARBA00004556"/>
    </source>
</evidence>
<comment type="function">
    <text evidence="5">Involved in the import of nuclear-targeted proteins into the nucleus and the export of poly(A) RNA out of the nucleus. Has a role in the endoplasmic reticulum-associated degradation (ERAD) pathway.</text>
</comment>
<dbReference type="InParanoid" id="A0A409VIS0"/>
<comment type="similarity">
    <text evidence="3">Belongs to the NPL4 family.</text>
</comment>
<dbReference type="PIRSF" id="PIRSF010052">
    <property type="entry name" value="Polyub_prc_Npl4"/>
    <property type="match status" value="1"/>
</dbReference>
<dbReference type="EMBL" id="NHYE01005638">
    <property type="protein sequence ID" value="PPQ66117.1"/>
    <property type="molecule type" value="Genomic_DNA"/>
</dbReference>
<dbReference type="CDD" id="cd08061">
    <property type="entry name" value="MPN_NPL4"/>
    <property type="match status" value="1"/>
</dbReference>
<dbReference type="InterPro" id="IPR016563">
    <property type="entry name" value="Npl4"/>
</dbReference>
<organism evidence="7 8">
    <name type="scientific">Gymnopilus dilepis</name>
    <dbReference type="NCBI Taxonomy" id="231916"/>
    <lineage>
        <taxon>Eukaryota</taxon>
        <taxon>Fungi</taxon>
        <taxon>Dikarya</taxon>
        <taxon>Basidiomycota</taxon>
        <taxon>Agaricomycotina</taxon>
        <taxon>Agaricomycetes</taxon>
        <taxon>Agaricomycetidae</taxon>
        <taxon>Agaricales</taxon>
        <taxon>Agaricineae</taxon>
        <taxon>Hymenogastraceae</taxon>
        <taxon>Gymnopilus</taxon>
    </lineage>
</organism>
<dbReference type="FunCoup" id="A0A409VIS0">
    <property type="interactions" value="696"/>
</dbReference>
<keyword evidence="8" id="KW-1185">Reference proteome</keyword>
<evidence type="ECO:0000256" key="1">
    <source>
        <dbReference type="ARBA" id="ARBA00004335"/>
    </source>
</evidence>
<dbReference type="OrthoDB" id="10251089at2759"/>
<evidence type="ECO:0000256" key="3">
    <source>
        <dbReference type="ARBA" id="ARBA00011025"/>
    </source>
</evidence>
<dbReference type="Pfam" id="PF11543">
    <property type="entry name" value="UN_NPL4"/>
    <property type="match status" value="1"/>
</dbReference>
<reference evidence="7 8" key="1">
    <citation type="journal article" date="2018" name="Evol. Lett.">
        <title>Horizontal gene cluster transfer increased hallucinogenic mushroom diversity.</title>
        <authorList>
            <person name="Reynolds H.T."/>
            <person name="Vijayakumar V."/>
            <person name="Gluck-Thaler E."/>
            <person name="Korotkin H.B."/>
            <person name="Matheny P.B."/>
            <person name="Slot J.C."/>
        </authorList>
    </citation>
    <scope>NUCLEOTIDE SEQUENCE [LARGE SCALE GENOMIC DNA]</scope>
    <source>
        <strain evidence="7 8">SRW20</strain>
    </source>
</reference>
<dbReference type="Pfam" id="PF05020">
    <property type="entry name" value="zf-NPL4"/>
    <property type="match status" value="1"/>
</dbReference>
<dbReference type="InterPro" id="IPR007716">
    <property type="entry name" value="NPL4_Zn-bd_put"/>
</dbReference>
<comment type="caution">
    <text evidence="7">The sequence shown here is derived from an EMBL/GenBank/DDBJ whole genome shotgun (WGS) entry which is preliminary data.</text>
</comment>
<dbReference type="InterPro" id="IPR029071">
    <property type="entry name" value="Ubiquitin-like_domsf"/>
</dbReference>
<dbReference type="PROSITE" id="PS50249">
    <property type="entry name" value="MPN"/>
    <property type="match status" value="1"/>
</dbReference>
<dbReference type="Pfam" id="PF05021">
    <property type="entry name" value="NPL4"/>
    <property type="match status" value="1"/>
</dbReference>
<comment type="subcellular location">
    <subcellularLocation>
        <location evidence="2">Cytoplasm</location>
        <location evidence="2">Perinuclear region</location>
    </subcellularLocation>
    <subcellularLocation>
        <location evidence="1">Nucleus membrane</location>
        <topology evidence="1">Peripheral membrane protein</topology>
        <orientation evidence="1">Cytoplasmic side</orientation>
    </subcellularLocation>
</comment>
<dbReference type="InterPro" id="IPR024682">
    <property type="entry name" value="Npl4_Ub-like_dom"/>
</dbReference>
<dbReference type="GO" id="GO:0043130">
    <property type="term" value="F:ubiquitin binding"/>
    <property type="evidence" value="ECO:0007669"/>
    <property type="project" value="TreeGrafter"/>
</dbReference>
<dbReference type="InterPro" id="IPR007717">
    <property type="entry name" value="NPL4_C"/>
</dbReference>
<gene>
    <name evidence="7" type="ORF">CVT26_010918</name>
</gene>
<protein>
    <recommendedName>
        <fullName evidence="4">Nuclear protein localization protein 4</fullName>
    </recommendedName>
</protein>
<dbReference type="PANTHER" id="PTHR12710:SF0">
    <property type="entry name" value="NUCLEAR PROTEIN LOCALIZATION PROTEIN 4 HOMOLOG"/>
    <property type="match status" value="1"/>
</dbReference>
<feature type="non-terminal residue" evidence="7">
    <location>
        <position position="662"/>
    </location>
</feature>
<accession>A0A409VIS0</accession>
<dbReference type="STRING" id="231916.A0A409VIS0"/>
<evidence type="ECO:0000256" key="4">
    <source>
        <dbReference type="ARBA" id="ARBA00019709"/>
    </source>
</evidence>
<proteinExistence type="inferred from homology"/>
<dbReference type="Proteomes" id="UP000284706">
    <property type="component" value="Unassembled WGS sequence"/>
</dbReference>
<evidence type="ECO:0000313" key="8">
    <source>
        <dbReference type="Proteomes" id="UP000284706"/>
    </source>
</evidence>
<dbReference type="PANTHER" id="PTHR12710">
    <property type="entry name" value="NUCLEAR PROTEIN LOCALIZATION 4"/>
    <property type="match status" value="1"/>
</dbReference>
<evidence type="ECO:0000259" key="6">
    <source>
        <dbReference type="PROSITE" id="PS50249"/>
    </source>
</evidence>
<dbReference type="GO" id="GO:0006511">
    <property type="term" value="P:ubiquitin-dependent protein catabolic process"/>
    <property type="evidence" value="ECO:0007669"/>
    <property type="project" value="InterPro"/>
</dbReference>
<dbReference type="Gene3D" id="3.10.20.90">
    <property type="entry name" value="Phosphatidylinositol 3-kinase Catalytic Subunit, Chain A, domain 1"/>
    <property type="match status" value="1"/>
</dbReference>
<dbReference type="SUPFAM" id="SSF54236">
    <property type="entry name" value="Ubiquitin-like"/>
    <property type="match status" value="1"/>
</dbReference>